<dbReference type="GO" id="GO:0006424">
    <property type="term" value="P:glutamyl-tRNA aminoacylation"/>
    <property type="evidence" value="ECO:0007669"/>
    <property type="project" value="InterPro"/>
</dbReference>
<keyword evidence="6 12" id="KW-0547">Nucleotide-binding</keyword>
<keyword evidence="17" id="KW-1185">Reference proteome</keyword>
<dbReference type="Proteomes" id="UP000002899">
    <property type="component" value="Chromosome IV"/>
</dbReference>
<feature type="domain" description="Glutamyl/glutaminyl-tRNA synthetase class Ib catalytic" evidence="13">
    <location>
        <begin position="182"/>
        <end position="487"/>
    </location>
</feature>
<dbReference type="GeneID" id="24425637"/>
<evidence type="ECO:0000256" key="5">
    <source>
        <dbReference type="ARBA" id="ARBA00022598"/>
    </source>
</evidence>
<evidence type="ECO:0000256" key="12">
    <source>
        <dbReference type="RuleBase" id="RU363037"/>
    </source>
</evidence>
<proteinExistence type="inferred from homology"/>
<dbReference type="Pfam" id="PF20974">
    <property type="entry name" value="tRNA-synt_1c_C2"/>
    <property type="match status" value="1"/>
</dbReference>
<evidence type="ECO:0000256" key="6">
    <source>
        <dbReference type="ARBA" id="ARBA00022741"/>
    </source>
</evidence>
<evidence type="ECO:0000259" key="15">
    <source>
        <dbReference type="Pfam" id="PF20974"/>
    </source>
</evidence>
<dbReference type="PROSITE" id="PS00178">
    <property type="entry name" value="AA_TRNA_LIGASE_I"/>
    <property type="match status" value="1"/>
</dbReference>
<dbReference type="RefSeq" id="XP_021337593.1">
    <property type="nucleotide sequence ID" value="XM_021482329.1"/>
</dbReference>
<evidence type="ECO:0000256" key="4">
    <source>
        <dbReference type="ARBA" id="ARBA00022490"/>
    </source>
</evidence>
<dbReference type="GO" id="GO:0005524">
    <property type="term" value="F:ATP binding"/>
    <property type="evidence" value="ECO:0007669"/>
    <property type="project" value="UniProtKB-KW"/>
</dbReference>
<reference evidence="16 17" key="1">
    <citation type="journal article" date="2012" name="Nucleic Acids Res.">
        <title>Sequencing of the smallest Apicomplexan genome from the human pathogen Babesia microti.</title>
        <authorList>
            <person name="Cornillot E."/>
            <person name="Hadj-Kaddour K."/>
            <person name="Dassouli A."/>
            <person name="Noel B."/>
            <person name="Ranwez V."/>
            <person name="Vacherie B."/>
            <person name="Augagneur Y."/>
            <person name="Bres V."/>
            <person name="Duclos A."/>
            <person name="Randazzo S."/>
            <person name="Carcy B."/>
            <person name="Debierre-Grockiego F."/>
            <person name="Delbecq S."/>
            <person name="Moubri-Menage K."/>
            <person name="Shams-Eldin H."/>
            <person name="Usmani-Brown S."/>
            <person name="Bringaud F."/>
            <person name="Wincker P."/>
            <person name="Vivares C.P."/>
            <person name="Schwarz R.T."/>
            <person name="Schetters T.P."/>
            <person name="Krause P.J."/>
            <person name="Gorenflot A."/>
            <person name="Berry V."/>
            <person name="Barbe V."/>
            <person name="Ben Mamoun C."/>
        </authorList>
    </citation>
    <scope>NUCLEOTIDE SEQUENCE [LARGE SCALE GENOMIC DNA]</scope>
    <source>
        <strain evidence="16 17">RI</strain>
    </source>
</reference>
<evidence type="ECO:0000256" key="10">
    <source>
        <dbReference type="ARBA" id="ARBA00030865"/>
    </source>
</evidence>
<dbReference type="InterPro" id="IPR014729">
    <property type="entry name" value="Rossmann-like_a/b/a_fold"/>
</dbReference>
<dbReference type="EMBL" id="LN871599">
    <property type="protein sequence ID" value="SIO73498.1"/>
    <property type="molecule type" value="Genomic_DNA"/>
</dbReference>
<dbReference type="Gene3D" id="1.20.1050.130">
    <property type="match status" value="1"/>
</dbReference>
<gene>
    <name evidence="16" type="ORF">BmR1_04g04960</name>
</gene>
<dbReference type="GO" id="GO:0004818">
    <property type="term" value="F:glutamate-tRNA ligase activity"/>
    <property type="evidence" value="ECO:0007669"/>
    <property type="project" value="UniProtKB-EC"/>
</dbReference>
<reference evidence="16 17" key="2">
    <citation type="journal article" date="2013" name="PLoS ONE">
        <title>Whole genome mapping and re-organization of the nuclear and mitochondrial genomes of Babesia microti isolates.</title>
        <authorList>
            <person name="Cornillot E."/>
            <person name="Dassouli A."/>
            <person name="Garg A."/>
            <person name="Pachikara N."/>
            <person name="Randazzo S."/>
            <person name="Depoix D."/>
            <person name="Carcy B."/>
            <person name="Delbecq S."/>
            <person name="Frutos R."/>
            <person name="Silva J.C."/>
            <person name="Sutton R."/>
            <person name="Krause P.J."/>
            <person name="Mamoun C.B."/>
        </authorList>
    </citation>
    <scope>NUCLEOTIDE SEQUENCE [LARGE SCALE GENOMIC DNA]</scope>
    <source>
        <strain evidence="16 17">RI</strain>
    </source>
</reference>
<organism evidence="16 17">
    <name type="scientific">Babesia microti (strain RI)</name>
    <dbReference type="NCBI Taxonomy" id="1133968"/>
    <lineage>
        <taxon>Eukaryota</taxon>
        <taxon>Sar</taxon>
        <taxon>Alveolata</taxon>
        <taxon>Apicomplexa</taxon>
        <taxon>Aconoidasida</taxon>
        <taxon>Piroplasmida</taxon>
        <taxon>Babesiidae</taxon>
        <taxon>Babesia</taxon>
    </lineage>
</organism>
<feature type="domain" description="tRNA synthetases class I (E and Q) anti-codon binding" evidence="15">
    <location>
        <begin position="593"/>
        <end position="671"/>
    </location>
</feature>
<dbReference type="Pfam" id="PF00749">
    <property type="entry name" value="tRNA-synt_1c"/>
    <property type="match status" value="1"/>
</dbReference>
<dbReference type="SUPFAM" id="SSF50715">
    <property type="entry name" value="Ribosomal protein L25-like"/>
    <property type="match status" value="1"/>
</dbReference>
<evidence type="ECO:0000256" key="1">
    <source>
        <dbReference type="ARBA" id="ARBA00004496"/>
    </source>
</evidence>
<dbReference type="AlphaFoldDB" id="A0A1N6LX95"/>
<comment type="subcellular location">
    <subcellularLocation>
        <location evidence="1">Cytoplasm</location>
    </subcellularLocation>
</comment>
<feature type="domain" description="Glutamyl/glutaminyl-tRNA synthetase class Ib anti-codon binding" evidence="14">
    <location>
        <begin position="491"/>
        <end position="566"/>
    </location>
</feature>
<evidence type="ECO:0000313" key="17">
    <source>
        <dbReference type="Proteomes" id="UP000002899"/>
    </source>
</evidence>
<dbReference type="GO" id="GO:0017102">
    <property type="term" value="C:methionyl glutamyl tRNA synthetase complex"/>
    <property type="evidence" value="ECO:0007669"/>
    <property type="project" value="TreeGrafter"/>
</dbReference>
<dbReference type="Gene3D" id="2.40.240.10">
    <property type="entry name" value="Ribosomal Protein L25, Chain P"/>
    <property type="match status" value="1"/>
</dbReference>
<dbReference type="InterPro" id="IPR000924">
    <property type="entry name" value="Glu/Gln-tRNA-synth"/>
</dbReference>
<evidence type="ECO:0000256" key="3">
    <source>
        <dbReference type="ARBA" id="ARBA00012835"/>
    </source>
</evidence>
<dbReference type="InterPro" id="IPR011035">
    <property type="entry name" value="Ribosomal_bL25/Gln-tRNA_synth"/>
</dbReference>
<dbReference type="OrthoDB" id="10250478at2759"/>
<dbReference type="FunFam" id="3.40.50.620:FF:000037">
    <property type="entry name" value="Glutamine--tRNA ligase cytoplasmic"/>
    <property type="match status" value="1"/>
</dbReference>
<keyword evidence="5 12" id="KW-0436">Ligase</keyword>
<keyword evidence="8 12" id="KW-0648">Protein biosynthesis</keyword>
<comment type="catalytic activity">
    <reaction evidence="11">
        <text>tRNA(Glu) + L-glutamate + ATP = L-glutamyl-tRNA(Glu) + AMP + diphosphate</text>
        <dbReference type="Rhea" id="RHEA:23540"/>
        <dbReference type="Rhea" id="RHEA-COMP:9663"/>
        <dbReference type="Rhea" id="RHEA-COMP:9680"/>
        <dbReference type="ChEBI" id="CHEBI:29985"/>
        <dbReference type="ChEBI" id="CHEBI:30616"/>
        <dbReference type="ChEBI" id="CHEBI:33019"/>
        <dbReference type="ChEBI" id="CHEBI:78442"/>
        <dbReference type="ChEBI" id="CHEBI:78520"/>
        <dbReference type="ChEBI" id="CHEBI:456215"/>
        <dbReference type="EC" id="6.1.1.17"/>
    </reaction>
</comment>
<evidence type="ECO:0000259" key="14">
    <source>
        <dbReference type="Pfam" id="PF03950"/>
    </source>
</evidence>
<dbReference type="InterPro" id="IPR036282">
    <property type="entry name" value="Glutathione-S-Trfase_C_sf"/>
</dbReference>
<dbReference type="InterPro" id="IPR020059">
    <property type="entry name" value="Glu/Gln-tRNA-synth_Ib_codon-bd"/>
</dbReference>
<protein>
    <recommendedName>
        <fullName evidence="3">glutamate--tRNA ligase</fullName>
        <ecNumber evidence="3">6.1.1.17</ecNumber>
    </recommendedName>
    <alternativeName>
        <fullName evidence="10">Glutamyl-tRNA synthetase</fullName>
    </alternativeName>
</protein>
<evidence type="ECO:0000256" key="11">
    <source>
        <dbReference type="ARBA" id="ARBA00048351"/>
    </source>
</evidence>
<dbReference type="EC" id="6.1.1.17" evidence="3"/>
<dbReference type="GO" id="GO:0005829">
    <property type="term" value="C:cytosol"/>
    <property type="evidence" value="ECO:0007669"/>
    <property type="project" value="TreeGrafter"/>
</dbReference>
<dbReference type="PANTHER" id="PTHR43097">
    <property type="entry name" value="GLUTAMINE-TRNA LIGASE"/>
    <property type="match status" value="1"/>
</dbReference>
<sequence length="691" mass="79070">MYEFNVLYHPTCTILGIDAFANLTRKEGIKVTLICDKGANVNSYTIKSRDSILTESFSCELSALDYLSGWSKNFQPQENIEIWAEILTNCSKDETLMAALDKYLSLKTFLSGHSMSCIDIAMFSILKPDPPYPNVTRWHRFIAHLIGPTISTNDKFGNQGNVRKAQVDNSYRGKLKNAVEGQVVTRFPPEPSGYLHIGHAKAALLNHYYAQEYGGKFILRFDDTNPVKESTEFQESITKDLELLGVKPNFITYSSDYFEKLQGYAIQLIKSGFAYCDDTSVDAMRNQRNEGTESVRRNESVETNLKHFKEMLDGTTAGETFCLRAKIDMKSKNKCMRDPVLYRCVIKVPHHRFGTKYKAYPTYDFACPVIDSIEGVTHALRTNEYSDRIAQYNWVIEALKLRPVEIYEFSRLNFVRTVLSKSKLNWFVTNKLVDGWEDPRMPTIRGILKRGLTVQALLEFVLDQGPSKAGNCMEWDKLWAKNKQILDRIVPRYSAVELPAVKVEFNTSKFCEKMRALHQKNPKLGECKQYLTPTILLDKSDISNDPEEVTLMRWGNAFLLSNDNKKNTNNDIILSEIEGRLNLDGDFKATKKKLHWVPYLPDKLCKLILREYGYLLKVNKLSEEAANSIDVFKNEIETVSMWEKEALGEPEMACLKIGDKIQLERKGYYTVLDKLGDKIILSKIPDGKQAK</sequence>
<dbReference type="InterPro" id="IPR004526">
    <property type="entry name" value="Glu-tRNA-synth_arc/euk"/>
</dbReference>
<name>A0A1N6LX95_BABMR</name>
<dbReference type="NCBIfam" id="TIGR00463">
    <property type="entry name" value="gltX_arch"/>
    <property type="match status" value="1"/>
</dbReference>
<dbReference type="PANTHER" id="PTHR43097:SF5">
    <property type="entry name" value="GLUTAMATE--TRNA LIGASE"/>
    <property type="match status" value="1"/>
</dbReference>
<evidence type="ECO:0000313" key="16">
    <source>
        <dbReference type="EMBL" id="SIO73498.1"/>
    </source>
</evidence>
<dbReference type="VEuPathDB" id="PiroplasmaDB:BmR1_04g04960"/>
<dbReference type="KEGG" id="bmic:BmR1_04g04960"/>
<evidence type="ECO:0000259" key="13">
    <source>
        <dbReference type="Pfam" id="PF00749"/>
    </source>
</evidence>
<dbReference type="InterPro" id="IPR001412">
    <property type="entry name" value="aa-tRNA-synth_I_CS"/>
</dbReference>
<dbReference type="InterPro" id="IPR050132">
    <property type="entry name" value="Gln/Glu-tRNA_Ligase"/>
</dbReference>
<keyword evidence="7 12" id="KW-0067">ATP-binding</keyword>
<dbReference type="InterPro" id="IPR020056">
    <property type="entry name" value="Rbsml_bL25/Gln-tRNA_synth_N"/>
</dbReference>
<keyword evidence="4" id="KW-0963">Cytoplasm</keyword>
<accession>A0A1N6LX95</accession>
<keyword evidence="9 12" id="KW-0030">Aminoacyl-tRNA synthetase</keyword>
<dbReference type="InterPro" id="IPR049437">
    <property type="entry name" value="tRNA-synt_1c_C2"/>
</dbReference>
<dbReference type="InterPro" id="IPR020058">
    <property type="entry name" value="Glu/Gln-tRNA-synth_Ib_cat-dom"/>
</dbReference>
<evidence type="ECO:0000256" key="9">
    <source>
        <dbReference type="ARBA" id="ARBA00023146"/>
    </source>
</evidence>
<dbReference type="HAMAP" id="MF_02076">
    <property type="entry name" value="Glu_tRNA_synth_type2"/>
    <property type="match status" value="1"/>
</dbReference>
<dbReference type="Gene3D" id="3.40.50.620">
    <property type="entry name" value="HUPs"/>
    <property type="match status" value="1"/>
</dbReference>
<evidence type="ECO:0000256" key="7">
    <source>
        <dbReference type="ARBA" id="ARBA00022840"/>
    </source>
</evidence>
<comment type="similarity">
    <text evidence="2">Belongs to the class-I aminoacyl-tRNA synthetase family. Glutamate--tRNA ligase type 2 subfamily.</text>
</comment>
<dbReference type="PRINTS" id="PR00987">
    <property type="entry name" value="TRNASYNTHGLU"/>
</dbReference>
<reference evidence="16 17" key="3">
    <citation type="journal article" date="2016" name="Sci. Rep.">
        <title>Genome-wide diversity and gene expression profiling of Babesia microti isolates identify polymorphic genes that mediate host-pathogen interactions.</title>
        <authorList>
            <person name="Silva J.C."/>
            <person name="Cornillot E."/>
            <person name="McCracken C."/>
            <person name="Usmani-Brown S."/>
            <person name="Dwivedi A."/>
            <person name="Ifeonu O.O."/>
            <person name="Crabtree J."/>
            <person name="Gotia H.T."/>
            <person name="Virji A.Z."/>
            <person name="Reynes C."/>
            <person name="Colinge J."/>
            <person name="Kumar V."/>
            <person name="Lawres L."/>
            <person name="Pazzi J.E."/>
            <person name="Pablo J.V."/>
            <person name="Hung C."/>
            <person name="Brancato J."/>
            <person name="Kumari P."/>
            <person name="Orvis J."/>
            <person name="Tretina K."/>
            <person name="Chibucos M."/>
            <person name="Ott S."/>
            <person name="Sadzewicz L."/>
            <person name="Sengamalay N."/>
            <person name="Shetty A.C."/>
            <person name="Su Q."/>
            <person name="Tallon L."/>
            <person name="Fraser C.M."/>
            <person name="Frutos R."/>
            <person name="Molina D.M."/>
            <person name="Krause P.J."/>
            <person name="Ben Mamoun C."/>
        </authorList>
    </citation>
    <scope>NUCLEOTIDE SEQUENCE [LARGE SCALE GENOMIC DNA]</scope>
    <source>
        <strain evidence="16 17">RI</strain>
    </source>
</reference>
<evidence type="ECO:0000256" key="2">
    <source>
        <dbReference type="ARBA" id="ARBA00008927"/>
    </source>
</evidence>
<dbReference type="Pfam" id="PF03950">
    <property type="entry name" value="tRNA-synt_1c_C"/>
    <property type="match status" value="1"/>
</dbReference>
<dbReference type="SUPFAM" id="SSF47616">
    <property type="entry name" value="GST C-terminal domain-like"/>
    <property type="match status" value="1"/>
</dbReference>
<evidence type="ECO:0000256" key="8">
    <source>
        <dbReference type="ARBA" id="ARBA00022917"/>
    </source>
</evidence>
<dbReference type="SUPFAM" id="SSF52374">
    <property type="entry name" value="Nucleotidylyl transferase"/>
    <property type="match status" value="1"/>
</dbReference>